<comment type="caution">
    <text evidence="1">The sequence shown here is derived from an EMBL/GenBank/DDBJ whole genome shotgun (WGS) entry which is preliminary data.</text>
</comment>
<evidence type="ECO:0000313" key="2">
    <source>
        <dbReference type="Proteomes" id="UP001180020"/>
    </source>
</evidence>
<dbReference type="AlphaFoldDB" id="A0AAV9E2I9"/>
<accession>A0AAV9E2I9</accession>
<dbReference type="Proteomes" id="UP001180020">
    <property type="component" value="Unassembled WGS sequence"/>
</dbReference>
<reference evidence="1" key="1">
    <citation type="journal article" date="2023" name="Nat. Commun.">
        <title>Diploid and tetraploid genomes of Acorus and the evolution of monocots.</title>
        <authorList>
            <person name="Ma L."/>
            <person name="Liu K.W."/>
            <person name="Li Z."/>
            <person name="Hsiao Y.Y."/>
            <person name="Qi Y."/>
            <person name="Fu T."/>
            <person name="Tang G.D."/>
            <person name="Zhang D."/>
            <person name="Sun W.H."/>
            <person name="Liu D.K."/>
            <person name="Li Y."/>
            <person name="Chen G.Z."/>
            <person name="Liu X.D."/>
            <person name="Liao X.Y."/>
            <person name="Jiang Y.T."/>
            <person name="Yu X."/>
            <person name="Hao Y."/>
            <person name="Huang J."/>
            <person name="Zhao X.W."/>
            <person name="Ke S."/>
            <person name="Chen Y.Y."/>
            <person name="Wu W.L."/>
            <person name="Hsu J.L."/>
            <person name="Lin Y.F."/>
            <person name="Huang M.D."/>
            <person name="Li C.Y."/>
            <person name="Huang L."/>
            <person name="Wang Z.W."/>
            <person name="Zhao X."/>
            <person name="Zhong W.Y."/>
            <person name="Peng D.H."/>
            <person name="Ahmad S."/>
            <person name="Lan S."/>
            <person name="Zhang J.S."/>
            <person name="Tsai W.C."/>
            <person name="Van de Peer Y."/>
            <person name="Liu Z.J."/>
        </authorList>
    </citation>
    <scope>NUCLEOTIDE SEQUENCE</scope>
    <source>
        <strain evidence="1">CP</strain>
    </source>
</reference>
<organism evidence="1 2">
    <name type="scientific">Acorus calamus</name>
    <name type="common">Sweet flag</name>
    <dbReference type="NCBI Taxonomy" id="4465"/>
    <lineage>
        <taxon>Eukaryota</taxon>
        <taxon>Viridiplantae</taxon>
        <taxon>Streptophyta</taxon>
        <taxon>Embryophyta</taxon>
        <taxon>Tracheophyta</taxon>
        <taxon>Spermatophyta</taxon>
        <taxon>Magnoliopsida</taxon>
        <taxon>Liliopsida</taxon>
        <taxon>Acoraceae</taxon>
        <taxon>Acorus</taxon>
    </lineage>
</organism>
<protein>
    <submittedName>
        <fullName evidence="1">Uncharacterized protein</fullName>
    </submittedName>
</protein>
<reference evidence="1" key="2">
    <citation type="submission" date="2023-06" db="EMBL/GenBank/DDBJ databases">
        <authorList>
            <person name="Ma L."/>
            <person name="Liu K.-W."/>
            <person name="Li Z."/>
            <person name="Hsiao Y.-Y."/>
            <person name="Qi Y."/>
            <person name="Fu T."/>
            <person name="Tang G."/>
            <person name="Zhang D."/>
            <person name="Sun W.-H."/>
            <person name="Liu D.-K."/>
            <person name="Li Y."/>
            <person name="Chen G.-Z."/>
            <person name="Liu X.-D."/>
            <person name="Liao X.-Y."/>
            <person name="Jiang Y.-T."/>
            <person name="Yu X."/>
            <person name="Hao Y."/>
            <person name="Huang J."/>
            <person name="Zhao X.-W."/>
            <person name="Ke S."/>
            <person name="Chen Y.-Y."/>
            <person name="Wu W.-L."/>
            <person name="Hsu J.-L."/>
            <person name="Lin Y.-F."/>
            <person name="Huang M.-D."/>
            <person name="Li C.-Y."/>
            <person name="Huang L."/>
            <person name="Wang Z.-W."/>
            <person name="Zhao X."/>
            <person name="Zhong W.-Y."/>
            <person name="Peng D.-H."/>
            <person name="Ahmad S."/>
            <person name="Lan S."/>
            <person name="Zhang J.-S."/>
            <person name="Tsai W.-C."/>
            <person name="Van De Peer Y."/>
            <person name="Liu Z.-J."/>
        </authorList>
    </citation>
    <scope>NUCLEOTIDE SEQUENCE</scope>
    <source>
        <strain evidence="1">CP</strain>
        <tissue evidence="1">Leaves</tissue>
    </source>
</reference>
<dbReference type="EMBL" id="JAUJYO010000009">
    <property type="protein sequence ID" value="KAK1307662.1"/>
    <property type="molecule type" value="Genomic_DNA"/>
</dbReference>
<name>A0AAV9E2I9_ACOCL</name>
<sequence>MEAIDNHTLRELGAGLLDDWALKPALGVAGGILIGRTPATPFRFKSWWCKVEGLEEIVHSAWNVNVGALQGARCMAFKIEFEEDSQGVEQERTGQKIIKES</sequence>
<gene>
    <name evidence="1" type="ORF">QJS10_CPA09g01076</name>
</gene>
<proteinExistence type="predicted"/>
<evidence type="ECO:0000313" key="1">
    <source>
        <dbReference type="EMBL" id="KAK1307662.1"/>
    </source>
</evidence>
<keyword evidence="2" id="KW-1185">Reference proteome</keyword>